<evidence type="ECO:0000256" key="7">
    <source>
        <dbReference type="ARBA" id="ARBA00022859"/>
    </source>
</evidence>
<proteinExistence type="predicted"/>
<dbReference type="SMART" id="SM00438">
    <property type="entry name" value="ZnF_NFX"/>
    <property type="match status" value="7"/>
</dbReference>
<dbReference type="GO" id="GO:0005737">
    <property type="term" value="C:cytoplasm"/>
    <property type="evidence" value="ECO:0007669"/>
    <property type="project" value="UniProtKB-SubCell"/>
</dbReference>
<dbReference type="InterPro" id="IPR046439">
    <property type="entry name" value="ZF_RZ_dom"/>
</dbReference>
<dbReference type="Proteomes" id="UP001497472">
    <property type="component" value="Unassembled WGS sequence"/>
</dbReference>
<reference evidence="10 11" key="1">
    <citation type="submission" date="2023-11" db="EMBL/GenBank/DDBJ databases">
        <authorList>
            <person name="Okamura Y."/>
        </authorList>
    </citation>
    <scope>NUCLEOTIDE SEQUENCE [LARGE SCALE GENOMIC DNA]</scope>
</reference>
<keyword evidence="7" id="KW-0391">Immunity</keyword>
<feature type="region of interest" description="Disordered" evidence="8">
    <location>
        <begin position="1"/>
        <end position="46"/>
    </location>
</feature>
<keyword evidence="3" id="KW-0479">Metal-binding</keyword>
<comment type="subcellular location">
    <subcellularLocation>
        <location evidence="1">Cytoplasm</location>
    </subcellularLocation>
</comment>
<keyword evidence="6" id="KW-0862">Zinc</keyword>
<gene>
    <name evidence="10" type="ORF">LNINA_LOCUS15125</name>
</gene>
<dbReference type="Gene3D" id="3.40.50.300">
    <property type="entry name" value="P-loop containing nucleotide triphosphate hydrolases"/>
    <property type="match status" value="3"/>
</dbReference>
<dbReference type="GO" id="GO:0002376">
    <property type="term" value="P:immune system process"/>
    <property type="evidence" value="ECO:0007669"/>
    <property type="project" value="UniProtKB-KW"/>
</dbReference>
<evidence type="ECO:0000256" key="3">
    <source>
        <dbReference type="ARBA" id="ARBA00022723"/>
    </source>
</evidence>
<dbReference type="PANTHER" id="PTHR10887">
    <property type="entry name" value="DNA2/NAM7 HELICASE FAMILY"/>
    <property type="match status" value="1"/>
</dbReference>
<evidence type="ECO:0000256" key="2">
    <source>
        <dbReference type="ARBA" id="ARBA00022490"/>
    </source>
</evidence>
<keyword evidence="2" id="KW-0963">Cytoplasm</keyword>
<dbReference type="PANTHER" id="PTHR10887:SF341">
    <property type="entry name" value="NFX1-TYPE ZINC FINGER-CONTAINING PROTEIN 1"/>
    <property type="match status" value="1"/>
</dbReference>
<sequence length="1950" mass="224150">MDKHPGTSRNTGNSWRGRRRVNPEMERNRNNNNRQNTIHNRGRKANNTVEKSRHVGFLFLQRLAEQNKNEILIQFNNNQNRFIEMLQGCFENPNIYYLILSLTSKVCDSDFDELKLQFLLAVCNTNFTKNLNNYIMELPFSRNREENSLYWNNQTKFWDNLITFLESIFKISPSTAMSRCRVLIEGTSKCCIYLLKENHTFELPDEDQLRLEKLRQYVTEYEQAQTLKKENVTAGEIIEYGEPTTSFRDLPIFPTEEDMTVRTPFLRPNIVNGAYSDVEHYLDVQFRLLREDCFGPIRDGIMQYINDSTRKKYDNIRLFRNVTFAEPYVSSTAFGTIVQVDAKTSNAFKKVNWVYNKRFLFGALILLSKDNCQNFIVATVLDREPTYLRQGKIPVAIVHSNTELDFDNKEKYIMIESDVYFEPYHHVLKVLKDPTFAADLPMKKYLVDVQPTSKVPKHFEGREDYLNTILASSETCFNESQFEAFKLALTHELAVIQGPPGTGKTYLGVKVAETLLKTLKTRGCLLLIICYTNHALDQFLEGILKETHSIVRIGGRSRMEKMKQLNLNWIRSNSESNSTKHMYYTKRNELKDKVRSLKQLQHNIFCLEQGIVKFHILKLVKISREMCQNIEKRYDTNKNCGVLEQWLFENVTYDWDKPFTISLDYIKQKLSETEEKKVEKDDYDRSIDDEDTDIKIEDLTDICDFTINKCYANLLRLHDDINKKQKLYEINTIRDNVIVLETKITIYKEMRTRWNNDEDKTNCQYSRDPTRMSIYSRWKLYFRWIDILKDELLKNVKVLQEEATTANTAYEEARMLHDLSLIQNKRVVGMTTTCAARIRKFIKELAPPIVIVEEAAEVLEQHIIASLQKHCQHLILIGDHQQLRPSAAHMELAKNYNIEVSLFERLINNNIHSRRLSVQHRMRPEIAALISPHIYPDLENHPSVETYANVRGVTKNVFFFTHEHPEEISGDSTSKFNSKEADIILRFANYILQQGYQPQDVTILSAYTAQMFYLKKGKQSYLHLRDVNITVVDNYQGEESKIIILSLVRNNLDNKIGFLGNANRICVALSRAKEGFYIFGNINMLKRQSKLWENICETLEEKNSVGEKLKLKCSFHPEQVTSITSDEDFDKVPEGGCLQKCNLNLSCSHTCPLVCHSYDRNHEKIQCIEKCERILCDLNHVCPLNCAVKCDQCKVIVNKCLPCGHNQDAMCFMEPNQVKCLVTITVKLPHCGHEAQKACYVNITSVLCPIPCEARLQCGHGCTRTCHANDREHEEFTCEKQCAKLKKGCTFASEEGNQDHKCQKKCYESCDECKVEVTKKRKSCTHSARIPCNVDVDATPCMNNCARLLPCNHHCKMKCHEPCGGCKQLVRKPLDCGHLVQVPCSADTTKERCTEKCKLLLKCGHPCPKKCGEPCVSQTCNVLSSRDVKGPCGHIVTLTCGLADLWENGITIEDEAILKLCNKPCDTMLGCDHPCKGSCSKCWQGRLHEPCSSKCEKEIICGHWCMEPCNMICPPCNRPCEVSCPHSKCKNQCGKPCVACKEECVRRCMHAQCNKLCSDPCSVPPCSEPCPLIQACGHPCRGLCGHPCPGVCKVCKPDEFPKDFLGEDYDDDAKLILVEECLHIFDVEELDSWMSSKSEIIGIKSCPKCRKPILKSYRYKDQINEIFKNDINPIKKKCYGTFKQIKVKQDDLVTKLATFLEEHKSIAVESSSWMKAFRVLEKHVTKNRTTSLITIEMNVIYLNVLELLSEKYEQYNILKTDILKKEFNNIITTLSEHLARNVRKISYQQQKDIQSELNRMHVTLQFSKLLRESGFASLRNKPSVANDYYDDARKAILGYNRFNLENGMDSLKLLQEELKATSVLSREEKNMIVQAIGLKAGRWFKCPNGHHYCIGECGGAMEIGTCPDCGAKIGGRSHVLLSDNTHDGEMDGSSFPAYSNENNILNYALN</sequence>
<dbReference type="Pfam" id="PF25396">
    <property type="entry name" value="ZNFX1"/>
    <property type="match status" value="1"/>
</dbReference>
<dbReference type="Pfam" id="PF20173">
    <property type="entry name" value="ZnF_RZ-type"/>
    <property type="match status" value="1"/>
</dbReference>
<dbReference type="GO" id="GO:0008270">
    <property type="term" value="F:zinc ion binding"/>
    <property type="evidence" value="ECO:0007669"/>
    <property type="project" value="UniProtKB-KW"/>
</dbReference>
<evidence type="ECO:0000256" key="6">
    <source>
        <dbReference type="ARBA" id="ARBA00022833"/>
    </source>
</evidence>
<comment type="caution">
    <text evidence="10">The sequence shown here is derived from an EMBL/GenBank/DDBJ whole genome shotgun (WGS) entry which is preliminary data.</text>
</comment>
<dbReference type="SUPFAM" id="SSF52540">
    <property type="entry name" value="P-loop containing nucleoside triphosphate hydrolases"/>
    <property type="match status" value="1"/>
</dbReference>
<accession>A0AAV1K7M8</accession>
<dbReference type="CDD" id="cd18808">
    <property type="entry name" value="SF1_C_Upf1"/>
    <property type="match status" value="1"/>
</dbReference>
<dbReference type="Pfam" id="PF13086">
    <property type="entry name" value="AAA_11"/>
    <property type="match status" value="1"/>
</dbReference>
<evidence type="ECO:0000259" key="9">
    <source>
        <dbReference type="PROSITE" id="PS51981"/>
    </source>
</evidence>
<dbReference type="EMBL" id="CAVLEF010000283">
    <property type="protein sequence ID" value="CAK1556370.1"/>
    <property type="molecule type" value="Genomic_DNA"/>
</dbReference>
<evidence type="ECO:0000256" key="5">
    <source>
        <dbReference type="ARBA" id="ARBA00022771"/>
    </source>
</evidence>
<dbReference type="InterPro" id="IPR000967">
    <property type="entry name" value="Znf_NFX1"/>
</dbReference>
<dbReference type="InterPro" id="IPR057373">
    <property type="entry name" value="ZNFX1"/>
</dbReference>
<name>A0AAV1K7M8_9NEOP</name>
<dbReference type="InterPro" id="IPR045055">
    <property type="entry name" value="DNA2/NAM7-like"/>
</dbReference>
<feature type="domain" description="RZ-type" evidence="9">
    <location>
        <begin position="1864"/>
        <end position="1933"/>
    </location>
</feature>
<dbReference type="PROSITE" id="PS51981">
    <property type="entry name" value="ZF_RZ"/>
    <property type="match status" value="1"/>
</dbReference>
<dbReference type="InterPro" id="IPR041679">
    <property type="entry name" value="DNA2/NAM7-like_C"/>
</dbReference>
<keyword evidence="11" id="KW-1185">Reference proteome</keyword>
<evidence type="ECO:0000313" key="10">
    <source>
        <dbReference type="EMBL" id="CAK1556370.1"/>
    </source>
</evidence>
<dbReference type="InterPro" id="IPR041677">
    <property type="entry name" value="DNA2/NAM7_AAA_11"/>
</dbReference>
<dbReference type="Pfam" id="PF13087">
    <property type="entry name" value="AAA_12"/>
    <property type="match status" value="1"/>
</dbReference>
<evidence type="ECO:0000313" key="11">
    <source>
        <dbReference type="Proteomes" id="UP001497472"/>
    </source>
</evidence>
<feature type="compositionally biased region" description="Low complexity" evidence="8">
    <location>
        <begin position="30"/>
        <end position="39"/>
    </location>
</feature>
<dbReference type="GO" id="GO:0031380">
    <property type="term" value="C:nuclear RNA-directed RNA polymerase complex"/>
    <property type="evidence" value="ECO:0007669"/>
    <property type="project" value="TreeGrafter"/>
</dbReference>
<dbReference type="GO" id="GO:0031048">
    <property type="term" value="P:regulatory ncRNA-mediated heterochromatin formation"/>
    <property type="evidence" value="ECO:0007669"/>
    <property type="project" value="TreeGrafter"/>
</dbReference>
<dbReference type="CDD" id="cd06008">
    <property type="entry name" value="NF-X1-zinc-finger"/>
    <property type="match status" value="1"/>
</dbReference>
<dbReference type="FunFam" id="3.40.50.300:FF:000742">
    <property type="entry name" value="NFX1-type zinc finger-containing protein 1"/>
    <property type="match status" value="1"/>
</dbReference>
<organism evidence="10 11">
    <name type="scientific">Leptosia nina</name>
    <dbReference type="NCBI Taxonomy" id="320188"/>
    <lineage>
        <taxon>Eukaryota</taxon>
        <taxon>Metazoa</taxon>
        <taxon>Ecdysozoa</taxon>
        <taxon>Arthropoda</taxon>
        <taxon>Hexapoda</taxon>
        <taxon>Insecta</taxon>
        <taxon>Pterygota</taxon>
        <taxon>Neoptera</taxon>
        <taxon>Endopterygota</taxon>
        <taxon>Lepidoptera</taxon>
        <taxon>Glossata</taxon>
        <taxon>Ditrysia</taxon>
        <taxon>Papilionoidea</taxon>
        <taxon>Pieridae</taxon>
        <taxon>Pierinae</taxon>
        <taxon>Leptosia</taxon>
    </lineage>
</organism>
<evidence type="ECO:0000256" key="4">
    <source>
        <dbReference type="ARBA" id="ARBA00022737"/>
    </source>
</evidence>
<keyword evidence="4" id="KW-0677">Repeat</keyword>
<keyword evidence="5" id="KW-0863">Zinc-finger</keyword>
<dbReference type="InterPro" id="IPR047187">
    <property type="entry name" value="SF1_C_Upf1"/>
</dbReference>
<protein>
    <recommendedName>
        <fullName evidence="9">RZ-type domain-containing protein</fullName>
    </recommendedName>
</protein>
<evidence type="ECO:0000256" key="1">
    <source>
        <dbReference type="ARBA" id="ARBA00004496"/>
    </source>
</evidence>
<evidence type="ECO:0000256" key="8">
    <source>
        <dbReference type="SAM" id="MobiDB-lite"/>
    </source>
</evidence>
<dbReference type="GO" id="GO:0004386">
    <property type="term" value="F:helicase activity"/>
    <property type="evidence" value="ECO:0007669"/>
    <property type="project" value="InterPro"/>
</dbReference>
<dbReference type="InterPro" id="IPR027417">
    <property type="entry name" value="P-loop_NTPase"/>
</dbReference>